<feature type="non-terminal residue" evidence="3">
    <location>
        <position position="1"/>
    </location>
</feature>
<feature type="coiled-coil region" evidence="1">
    <location>
        <begin position="372"/>
        <end position="594"/>
    </location>
</feature>
<feature type="coiled-coil region" evidence="1">
    <location>
        <begin position="169"/>
        <end position="314"/>
    </location>
</feature>
<dbReference type="PANTHER" id="PTHR23159:SF63">
    <property type="entry name" value="CILIARY ROOTLET COILED-COIL, ROOTLETIN FAMILY MEMBER 2"/>
    <property type="match status" value="1"/>
</dbReference>
<proteinExistence type="predicted"/>
<keyword evidence="1" id="KW-0175">Coiled coil</keyword>
<evidence type="ECO:0008006" key="5">
    <source>
        <dbReference type="Google" id="ProtNLM"/>
    </source>
</evidence>
<dbReference type="EMBL" id="JAHRIO010061943">
    <property type="protein sequence ID" value="MEQ2179070.1"/>
    <property type="molecule type" value="Genomic_DNA"/>
</dbReference>
<reference evidence="3 4" key="1">
    <citation type="submission" date="2021-06" db="EMBL/GenBank/DDBJ databases">
        <authorList>
            <person name="Palmer J.M."/>
        </authorList>
    </citation>
    <scope>NUCLEOTIDE SEQUENCE [LARGE SCALE GENOMIC DNA]</scope>
    <source>
        <strain evidence="3 4">GA_2019</strain>
        <tissue evidence="3">Muscle</tissue>
    </source>
</reference>
<gene>
    <name evidence="3" type="ORF">GOODEAATRI_020816</name>
</gene>
<dbReference type="PANTHER" id="PTHR23159">
    <property type="entry name" value="CENTROSOMAL PROTEIN 2"/>
    <property type="match status" value="1"/>
</dbReference>
<protein>
    <recommendedName>
        <fullName evidence="5">Rootletin</fullName>
    </recommendedName>
</protein>
<feature type="region of interest" description="Disordered" evidence="2">
    <location>
        <begin position="605"/>
        <end position="634"/>
    </location>
</feature>
<keyword evidence="4" id="KW-1185">Reference proteome</keyword>
<dbReference type="Gene3D" id="1.10.287.1490">
    <property type="match status" value="1"/>
</dbReference>
<dbReference type="Proteomes" id="UP001476798">
    <property type="component" value="Unassembled WGS sequence"/>
</dbReference>
<feature type="coiled-coil region" evidence="1">
    <location>
        <begin position="33"/>
        <end position="123"/>
    </location>
</feature>
<comment type="caution">
    <text evidence="3">The sequence shown here is derived from an EMBL/GenBank/DDBJ whole genome shotgun (WGS) entry which is preliminary data.</text>
</comment>
<evidence type="ECO:0000313" key="4">
    <source>
        <dbReference type="Proteomes" id="UP001476798"/>
    </source>
</evidence>
<accession>A0ABV0P6I7</accession>
<evidence type="ECO:0000256" key="1">
    <source>
        <dbReference type="SAM" id="Coils"/>
    </source>
</evidence>
<name>A0ABV0P6I7_9TELE</name>
<evidence type="ECO:0000313" key="3">
    <source>
        <dbReference type="EMBL" id="MEQ2179070.1"/>
    </source>
</evidence>
<organism evidence="3 4">
    <name type="scientific">Goodea atripinnis</name>
    <dbReference type="NCBI Taxonomy" id="208336"/>
    <lineage>
        <taxon>Eukaryota</taxon>
        <taxon>Metazoa</taxon>
        <taxon>Chordata</taxon>
        <taxon>Craniata</taxon>
        <taxon>Vertebrata</taxon>
        <taxon>Euteleostomi</taxon>
        <taxon>Actinopterygii</taxon>
        <taxon>Neopterygii</taxon>
        <taxon>Teleostei</taxon>
        <taxon>Neoteleostei</taxon>
        <taxon>Acanthomorphata</taxon>
        <taxon>Ovalentaria</taxon>
        <taxon>Atherinomorphae</taxon>
        <taxon>Cyprinodontiformes</taxon>
        <taxon>Goodeidae</taxon>
        <taxon>Goodea</taxon>
    </lineage>
</organism>
<sequence>AESSNTELSLQLNKLLSEDAALRDSLAKMGSMNEDLAQDKVDLNNYILQLEEEKSLWLAQKRQAEQEKLTIRDELVRLEQDRLELESGRILLQQALQDAEQSRAGMETELQSLRAERLKLQERVGLVASLGSELSLAQGEAQKNEVALEEAGRGRAELARDKAALVVQLTASERENSVLSEELAAFRSERESLETSLFEVQQQLAQVESRRDQLETENQTLRVRCETAIDGENTLAQAEREKQTLTQALNAAQLEAQQALRKAVSEHQEDVERLISEKALSLKEVEKAVLSDRVSSLQAELSAAALEAERMAREAAHHKEQEQIRVGALTGEMLELRSQLDEATSAHQRELNGLQELCSDLRSRSDMALKELEQCRASLSAAEESRDQVRRDLLEADCRLSQAQEASENYRREMMELRRNLSDVTKERDALSQSNTQLRGAVRSSETERISVKRQCEEKEQRLAVLEENLSSSQKEVTELRSCLREVERSRLEARRELQELRRQRRLMESESGWRSCERDLTAQLQEARGCEKKLQDEVKNLSLRAQAAHDAAAQSGLQLSEAQGRLAATEAELTRAEAARRDLEFRLNNLQSALTRTLGIGATEFRGSTPDNTLGSGAVSPERCDTPLPQSELDPDFLRSGLRDFLQELRDAQREKDQLNKQRAAEARVESERKRLREALEAAEARATRVELGRRSLEGELQRLKLSLGDREAESQASQQRHDTLMKQVCYKVLHV</sequence>
<feature type="coiled-coil region" evidence="1">
    <location>
        <begin position="643"/>
        <end position="701"/>
    </location>
</feature>
<evidence type="ECO:0000256" key="2">
    <source>
        <dbReference type="SAM" id="MobiDB-lite"/>
    </source>
</evidence>